<dbReference type="GO" id="GO:0015934">
    <property type="term" value="C:large ribosomal subunit"/>
    <property type="evidence" value="ECO:0007669"/>
    <property type="project" value="InterPro"/>
</dbReference>
<evidence type="ECO:0000256" key="5">
    <source>
        <dbReference type="ARBA" id="ARBA00035280"/>
    </source>
</evidence>
<dbReference type="InterPro" id="IPR002677">
    <property type="entry name" value="Ribosomal_bL32"/>
</dbReference>
<sequence length="68" mass="7705">MAVPKKRISSSKKRIRKNIWKGKGSGAALKAFSLAKSLSTGNSKSFHFSDKKEKNRQKRKKSTKKKKI</sequence>
<keyword evidence="4" id="KW-0687">Ribonucleoprotein</keyword>
<gene>
    <name evidence="8" type="primary">rpl32</name>
</gene>
<keyword evidence="8" id="KW-0934">Plastid</keyword>
<dbReference type="GO" id="GO:0003735">
    <property type="term" value="F:structural constituent of ribosome"/>
    <property type="evidence" value="ECO:0007669"/>
    <property type="project" value="InterPro"/>
</dbReference>
<dbReference type="PANTHER" id="PTHR36083">
    <property type="entry name" value="50S RIBOSOMAL PROTEIN L32, CHLOROPLASTIC"/>
    <property type="match status" value="1"/>
</dbReference>
<comment type="similarity">
    <text evidence="2">Belongs to the bacterial ribosomal protein bL32 family.</text>
</comment>
<protein>
    <recommendedName>
        <fullName evidence="5">Large ribosomal subunit protein bL32c</fullName>
    </recommendedName>
    <alternativeName>
        <fullName evidence="6">50S ribosomal protein L32, chloroplastic</fullName>
    </alternativeName>
</protein>
<dbReference type="PANTHER" id="PTHR36083:SF1">
    <property type="entry name" value="LARGE RIBOSOMAL SUBUNIT PROTEIN BL32C"/>
    <property type="match status" value="1"/>
</dbReference>
<dbReference type="AlphaFoldDB" id="A0A096XCJ6"/>
<evidence type="ECO:0000256" key="7">
    <source>
        <dbReference type="SAM" id="MobiDB-lite"/>
    </source>
</evidence>
<dbReference type="RefSeq" id="YP_009270512.1">
    <property type="nucleotide sequence ID" value="NC_030721.1"/>
</dbReference>
<feature type="region of interest" description="Disordered" evidence="7">
    <location>
        <begin position="1"/>
        <end position="21"/>
    </location>
</feature>
<accession>A0A096XCJ6</accession>
<dbReference type="EMBL" id="KF771021">
    <property type="protein sequence ID" value="AHG24582.1"/>
    <property type="molecule type" value="Genomic_DNA"/>
</dbReference>
<dbReference type="GO" id="GO:0006412">
    <property type="term" value="P:translation"/>
    <property type="evidence" value="ECO:0007669"/>
    <property type="project" value="InterPro"/>
</dbReference>
<feature type="compositionally biased region" description="Basic residues" evidence="7">
    <location>
        <begin position="54"/>
        <end position="68"/>
    </location>
</feature>
<dbReference type="Pfam" id="PF01783">
    <property type="entry name" value="Ribosomal_L32p"/>
    <property type="match status" value="1"/>
</dbReference>
<comment type="subcellular location">
    <subcellularLocation>
        <location evidence="1">Plastid</location>
        <location evidence="1">Chloroplast</location>
    </subcellularLocation>
</comment>
<evidence type="ECO:0000256" key="6">
    <source>
        <dbReference type="ARBA" id="ARBA00035431"/>
    </source>
</evidence>
<evidence type="ECO:0000256" key="2">
    <source>
        <dbReference type="ARBA" id="ARBA00008560"/>
    </source>
</evidence>
<organism evidence="8">
    <name type="scientific">Erodium reichardii</name>
    <dbReference type="NCBI Taxonomy" id="337399"/>
    <lineage>
        <taxon>Eukaryota</taxon>
        <taxon>Viridiplantae</taxon>
        <taxon>Streptophyta</taxon>
        <taxon>Embryophyta</taxon>
        <taxon>Tracheophyta</taxon>
        <taxon>Spermatophyta</taxon>
        <taxon>Magnoliopsida</taxon>
        <taxon>eudicotyledons</taxon>
        <taxon>Gunneridae</taxon>
        <taxon>Pentapetalae</taxon>
        <taxon>rosids</taxon>
        <taxon>malvids</taxon>
        <taxon>Geraniales</taxon>
        <taxon>Geraniaceae</taxon>
        <taxon>Erodium</taxon>
    </lineage>
</organism>
<dbReference type="GeneID" id="32988096"/>
<keyword evidence="3 8" id="KW-0689">Ribosomal protein</keyword>
<dbReference type="HAMAP" id="MF_00340">
    <property type="entry name" value="Ribosomal_bL32"/>
    <property type="match status" value="1"/>
</dbReference>
<evidence type="ECO:0000256" key="3">
    <source>
        <dbReference type="ARBA" id="ARBA00022980"/>
    </source>
</evidence>
<feature type="region of interest" description="Disordered" evidence="7">
    <location>
        <begin position="39"/>
        <end position="68"/>
    </location>
</feature>
<evidence type="ECO:0000256" key="4">
    <source>
        <dbReference type="ARBA" id="ARBA00023274"/>
    </source>
</evidence>
<proteinExistence type="inferred from homology"/>
<geneLocation type="plastid" evidence="8"/>
<reference evidence="8" key="1">
    <citation type="submission" date="2013-10" db="EMBL/GenBank/DDBJ databases">
        <title>Plastid genome evolution in Erodium.</title>
        <authorList>
            <person name="Blazier J.C."/>
            <person name="Jansen R.K."/>
        </authorList>
    </citation>
    <scope>NUCLEOTIDE SEQUENCE</scope>
</reference>
<name>A0A096XCJ6_9ROSI</name>
<evidence type="ECO:0000256" key="1">
    <source>
        <dbReference type="ARBA" id="ARBA00004229"/>
    </source>
</evidence>
<evidence type="ECO:0000313" key="8">
    <source>
        <dbReference type="EMBL" id="AHG24582.1"/>
    </source>
</evidence>
<dbReference type="InterPro" id="IPR044958">
    <property type="entry name" value="Ribosomal_bL32_plant/cyanobact"/>
</dbReference>
<feature type="compositionally biased region" description="Basic residues" evidence="7">
    <location>
        <begin position="1"/>
        <end position="20"/>
    </location>
</feature>
<dbReference type="GO" id="GO:0009507">
    <property type="term" value="C:chloroplast"/>
    <property type="evidence" value="ECO:0007669"/>
    <property type="project" value="UniProtKB-SubCell"/>
</dbReference>